<organism evidence="1 2">
    <name type="scientific">Tessaracoccus lapidicaptus</name>
    <dbReference type="NCBI Taxonomy" id="1427523"/>
    <lineage>
        <taxon>Bacteria</taxon>
        <taxon>Bacillati</taxon>
        <taxon>Actinomycetota</taxon>
        <taxon>Actinomycetes</taxon>
        <taxon>Propionibacteriales</taxon>
        <taxon>Propionibacteriaceae</taxon>
        <taxon>Tessaracoccus</taxon>
    </lineage>
</organism>
<dbReference type="InterPro" id="IPR015946">
    <property type="entry name" value="KH_dom-like_a/b"/>
</dbReference>
<comment type="caution">
    <text evidence="1">The sequence shown here is derived from an EMBL/GenBank/DDBJ whole genome shotgun (WGS) entry which is preliminary data.</text>
</comment>
<name>A0A1C0AMV5_9ACTN</name>
<dbReference type="AlphaFoldDB" id="A0A1C0AMV5"/>
<proteinExistence type="predicted"/>
<evidence type="ECO:0000313" key="1">
    <source>
        <dbReference type="EMBL" id="OCL34500.1"/>
    </source>
</evidence>
<accession>A0A1C0AMV5</accession>
<dbReference type="Proteomes" id="UP000093501">
    <property type="component" value="Unassembled WGS sequence"/>
</dbReference>
<keyword evidence="2" id="KW-1185">Reference proteome</keyword>
<dbReference type="PANTHER" id="PTHR35368:SF1">
    <property type="entry name" value="HYDROPEROXIDE REDUCTASE"/>
    <property type="match status" value="1"/>
</dbReference>
<dbReference type="InterPro" id="IPR052924">
    <property type="entry name" value="OsmC/Ohr_hydroprdx_reductase"/>
</dbReference>
<dbReference type="PANTHER" id="PTHR35368">
    <property type="entry name" value="HYDROPEROXIDE REDUCTASE"/>
    <property type="match status" value="1"/>
</dbReference>
<dbReference type="Pfam" id="PF02566">
    <property type="entry name" value="OsmC"/>
    <property type="match status" value="1"/>
</dbReference>
<dbReference type="InterPro" id="IPR036102">
    <property type="entry name" value="OsmC/Ohrsf"/>
</dbReference>
<protein>
    <submittedName>
        <fullName evidence="1">Uncharacterized protein</fullName>
    </submittedName>
</protein>
<dbReference type="SUPFAM" id="SSF82784">
    <property type="entry name" value="OsmC-like"/>
    <property type="match status" value="1"/>
</dbReference>
<sequence>MRLNNLDLDVLAGVMERGRSDDAVFRLRKRVEGRWSFEAGQPAFTASIQHGSTSTDLQVDVAPGFGGQGLAPDPLQYMLAGLAACYAATLVTIAATEGVELDDLSVVAEQDVNVAAVYDLGDSPLMEQIRVSVTVAADVDDVTLGRWQDEARAKCPFVYTVTNPIPLTTTVERI</sequence>
<dbReference type="InterPro" id="IPR003718">
    <property type="entry name" value="OsmC/Ohr_fam"/>
</dbReference>
<gene>
    <name evidence="1" type="ORF">BCR15_02000</name>
</gene>
<evidence type="ECO:0000313" key="2">
    <source>
        <dbReference type="Proteomes" id="UP000093501"/>
    </source>
</evidence>
<dbReference type="Gene3D" id="3.30.300.20">
    <property type="match status" value="1"/>
</dbReference>
<dbReference type="RefSeq" id="WP_068751183.1">
    <property type="nucleotide sequence ID" value="NZ_LR214441.1"/>
</dbReference>
<reference evidence="2" key="1">
    <citation type="submission" date="2016-07" db="EMBL/GenBank/DDBJ databases">
        <authorList>
            <person name="Florea S."/>
            <person name="Webb J.S."/>
            <person name="Jaromczyk J."/>
            <person name="Schardl C.L."/>
        </authorList>
    </citation>
    <scope>NUCLEOTIDE SEQUENCE [LARGE SCALE GENOMIC DNA]</scope>
    <source>
        <strain evidence="2">IPBSL-7</strain>
    </source>
</reference>
<dbReference type="EMBL" id="MBQD01000020">
    <property type="protein sequence ID" value="OCL34500.1"/>
    <property type="molecule type" value="Genomic_DNA"/>
</dbReference>